<dbReference type="RefSeq" id="XP_001459626.1">
    <property type="nucleotide sequence ID" value="XM_001459589.1"/>
</dbReference>
<dbReference type="eggNOG" id="ENOG502SPM9">
    <property type="taxonomic scope" value="Eukaryota"/>
</dbReference>
<evidence type="ECO:0000259" key="2">
    <source>
        <dbReference type="Pfam" id="PF18171"/>
    </source>
</evidence>
<feature type="compositionally biased region" description="Acidic residues" evidence="1">
    <location>
        <begin position="1"/>
        <end position="20"/>
    </location>
</feature>
<evidence type="ECO:0000256" key="1">
    <source>
        <dbReference type="SAM" id="MobiDB-lite"/>
    </source>
</evidence>
<dbReference type="HOGENOM" id="CLU_864533_0_0_1"/>
<feature type="region of interest" description="Disordered" evidence="1">
    <location>
        <begin position="1"/>
        <end position="29"/>
    </location>
</feature>
<proteinExistence type="predicted"/>
<protein>
    <recommendedName>
        <fullName evidence="2">LSDAT prokaryote domain-containing protein</fullName>
    </recommendedName>
</protein>
<dbReference type="Proteomes" id="UP000000600">
    <property type="component" value="Unassembled WGS sequence"/>
</dbReference>
<gene>
    <name evidence="3" type="ORF">GSPATT00024961001</name>
</gene>
<dbReference type="STRING" id="5888.A0EAB2"/>
<dbReference type="OMA" id="LEQNQVW"/>
<accession>A0EAB2</accession>
<dbReference type="AlphaFoldDB" id="A0EAB2"/>
<organism evidence="3 4">
    <name type="scientific">Paramecium tetraurelia</name>
    <dbReference type="NCBI Taxonomy" id="5888"/>
    <lineage>
        <taxon>Eukaryota</taxon>
        <taxon>Sar</taxon>
        <taxon>Alveolata</taxon>
        <taxon>Ciliophora</taxon>
        <taxon>Intramacronucleata</taxon>
        <taxon>Oligohymenophorea</taxon>
        <taxon>Peniculida</taxon>
        <taxon>Parameciidae</taxon>
        <taxon>Paramecium</taxon>
    </lineage>
</organism>
<sequence length="322" mass="36574">MSEQGEEQQGDEQLGDEQQEEQQQQEQQPFQIDTQIPPEDANVFMTQQKLEQNQVWKCFDFLFPAGKLAKLIKVNYMQPKTFPMTEILTKLKLDDGLPVVNFIGCRHNFDNPNSTRGKFYAGIARACHNTDAVIIDNGITTGIEKFSLRRNCTVSILFKYTQLIGVAPESVVSYPKLNPTKIEKNELSNGHTHIFLIGGEHVDLGTEALFKINLCKAIATGKISKTQGRPRCKIVNILFADSNDCFDEIREAIINKLPIIVVRGSHLCNQFIDQEKILDAEFEDIMTDKDGFFFPLKKLDSEVIAQMVHYLLTYTPSKPKQQ</sequence>
<dbReference type="GeneID" id="5045411"/>
<name>A0EAB2_PARTE</name>
<dbReference type="InParanoid" id="A0EAB2"/>
<reference evidence="3 4" key="1">
    <citation type="journal article" date="2006" name="Nature">
        <title>Global trends of whole-genome duplications revealed by the ciliate Paramecium tetraurelia.</title>
        <authorList>
            <consortium name="Genoscope"/>
            <person name="Aury J.-M."/>
            <person name="Jaillon O."/>
            <person name="Duret L."/>
            <person name="Noel B."/>
            <person name="Jubin C."/>
            <person name="Porcel B.M."/>
            <person name="Segurens B."/>
            <person name="Daubin V."/>
            <person name="Anthouard V."/>
            <person name="Aiach N."/>
            <person name="Arnaiz O."/>
            <person name="Billaut A."/>
            <person name="Beisson J."/>
            <person name="Blanc I."/>
            <person name="Bouhouche K."/>
            <person name="Camara F."/>
            <person name="Duharcourt S."/>
            <person name="Guigo R."/>
            <person name="Gogendeau D."/>
            <person name="Katinka M."/>
            <person name="Keller A.-M."/>
            <person name="Kissmehl R."/>
            <person name="Klotz C."/>
            <person name="Koll F."/>
            <person name="Le Moue A."/>
            <person name="Lepere C."/>
            <person name="Malinsky S."/>
            <person name="Nowacki M."/>
            <person name="Nowak J.K."/>
            <person name="Plattner H."/>
            <person name="Poulain J."/>
            <person name="Ruiz F."/>
            <person name="Serrano V."/>
            <person name="Zagulski M."/>
            <person name="Dessen P."/>
            <person name="Betermier M."/>
            <person name="Weissenbach J."/>
            <person name="Scarpelli C."/>
            <person name="Schachter V."/>
            <person name="Sperling L."/>
            <person name="Meyer E."/>
            <person name="Cohen J."/>
            <person name="Wincker P."/>
        </authorList>
    </citation>
    <scope>NUCLEOTIDE SEQUENCE [LARGE SCALE GENOMIC DNA]</scope>
    <source>
        <strain evidence="3 4">Stock d4-2</strain>
    </source>
</reference>
<feature type="domain" description="LSDAT prokaryote" evidence="2">
    <location>
        <begin position="98"/>
        <end position="305"/>
    </location>
</feature>
<dbReference type="OrthoDB" id="310870at2759"/>
<dbReference type="EMBL" id="CT868667">
    <property type="protein sequence ID" value="CAK92229.1"/>
    <property type="molecule type" value="Genomic_DNA"/>
</dbReference>
<keyword evidence="4" id="KW-1185">Reference proteome</keyword>
<evidence type="ECO:0000313" key="3">
    <source>
        <dbReference type="EMBL" id="CAK92229.1"/>
    </source>
</evidence>
<evidence type="ECO:0000313" key="4">
    <source>
        <dbReference type="Proteomes" id="UP000000600"/>
    </source>
</evidence>
<dbReference type="Pfam" id="PF18171">
    <property type="entry name" value="LSDAT_prok"/>
    <property type="match status" value="1"/>
</dbReference>
<dbReference type="KEGG" id="ptm:GSPATT00024961001"/>
<dbReference type="InterPro" id="IPR041482">
    <property type="entry name" value="LSDAT_prok"/>
</dbReference>